<reference evidence="2" key="1">
    <citation type="submission" date="2015-05" db="EMBL/GenBank/DDBJ databases">
        <authorList>
            <person name="Wang D.B."/>
            <person name="Wang M."/>
        </authorList>
    </citation>
    <scope>NUCLEOTIDE SEQUENCE</scope>
    <source>
        <strain evidence="2">36-1</strain>
    </source>
</reference>
<protein>
    <submittedName>
        <fullName evidence="2">Uncharacterized protein</fullName>
    </submittedName>
</protein>
<reference evidence="1 4" key="4">
    <citation type="journal article" date="2024" name="Microbiol. Resour. Announc.">
        <title>Genome annotations for the ascomycete fungi Trichoderma harzianum, Trichoderma aggressivum, and Purpureocillium lilacinum.</title>
        <authorList>
            <person name="Beijen E.P.W."/>
            <person name="Ohm R.A."/>
        </authorList>
    </citation>
    <scope>NUCLEOTIDE SEQUENCE [LARGE SCALE GENOMIC DNA]</scope>
    <source>
        <strain evidence="1 4">CBS 150709</strain>
    </source>
</reference>
<name>A0A2U3DWB2_PURLI</name>
<evidence type="ECO:0000313" key="1">
    <source>
        <dbReference type="EMBL" id="KAK4075512.1"/>
    </source>
</evidence>
<dbReference type="Proteomes" id="UP001287286">
    <property type="component" value="Unassembled WGS sequence"/>
</dbReference>
<dbReference type="EMBL" id="JAWRVI010000120">
    <property type="protein sequence ID" value="KAK4075512.1"/>
    <property type="molecule type" value="Genomic_DNA"/>
</dbReference>
<dbReference type="EMBL" id="LCWV01000024">
    <property type="protein sequence ID" value="PWI66545.1"/>
    <property type="molecule type" value="Genomic_DNA"/>
</dbReference>
<comment type="caution">
    <text evidence="2">The sequence shown here is derived from an EMBL/GenBank/DDBJ whole genome shotgun (WGS) entry which is preliminary data.</text>
</comment>
<accession>A0A2U3DWB2</accession>
<evidence type="ECO:0000313" key="4">
    <source>
        <dbReference type="Proteomes" id="UP001287286"/>
    </source>
</evidence>
<gene>
    <name evidence="2" type="ORF">PCL_04958</name>
    <name evidence="1" type="ORF">Purlil1_12666</name>
</gene>
<proteinExistence type="predicted"/>
<reference evidence="1" key="3">
    <citation type="submission" date="2023-11" db="EMBL/GenBank/DDBJ databases">
        <authorList>
            <person name="Beijen E."/>
            <person name="Ohm R.A."/>
        </authorList>
    </citation>
    <scope>NUCLEOTIDE SEQUENCE</scope>
    <source>
        <strain evidence="1">CBS 150709</strain>
    </source>
</reference>
<dbReference type="Proteomes" id="UP000245956">
    <property type="component" value="Unassembled WGS sequence"/>
</dbReference>
<keyword evidence="4" id="KW-1185">Reference proteome</keyword>
<evidence type="ECO:0000313" key="3">
    <source>
        <dbReference type="Proteomes" id="UP000245956"/>
    </source>
</evidence>
<reference evidence="2 3" key="2">
    <citation type="journal article" date="2016" name="Front. Microbiol.">
        <title>Genome and transcriptome sequences reveal the specific parasitism of the nematophagous Purpureocillium lilacinum 36-1.</title>
        <authorList>
            <person name="Xie J."/>
            <person name="Li S."/>
            <person name="Mo C."/>
            <person name="Xiao X."/>
            <person name="Peng D."/>
            <person name="Wang G."/>
            <person name="Xiao Y."/>
        </authorList>
    </citation>
    <scope>NUCLEOTIDE SEQUENCE [LARGE SCALE GENOMIC DNA]</scope>
    <source>
        <strain evidence="2 3">36-1</strain>
    </source>
</reference>
<organism evidence="2 3">
    <name type="scientific">Purpureocillium lilacinum</name>
    <name type="common">Paecilomyces lilacinus</name>
    <dbReference type="NCBI Taxonomy" id="33203"/>
    <lineage>
        <taxon>Eukaryota</taxon>
        <taxon>Fungi</taxon>
        <taxon>Dikarya</taxon>
        <taxon>Ascomycota</taxon>
        <taxon>Pezizomycotina</taxon>
        <taxon>Sordariomycetes</taxon>
        <taxon>Hypocreomycetidae</taxon>
        <taxon>Hypocreales</taxon>
        <taxon>Ophiocordycipitaceae</taxon>
        <taxon>Purpureocillium</taxon>
    </lineage>
</organism>
<dbReference type="AlphaFoldDB" id="A0A2U3DWB2"/>
<evidence type="ECO:0000313" key="2">
    <source>
        <dbReference type="EMBL" id="PWI66545.1"/>
    </source>
</evidence>
<sequence length="183" mass="20402">MSARLVVLDDKRPGRPTIPDPGVLCATKRRGPSLSIVQQVSAVSRQCGGRQGTGREHHGRTRSRDIPARHSLLVARTRRHALLRSQQACHDSRMVVYKIVRQGLVYGQGHVRRGLHQTPGTLRSHTTTTSASRSVIITKPQCPSLQVGFASETQIRHAGRRSRNWRCGAFYYYRLATHAAVPE</sequence>